<evidence type="ECO:0000313" key="3">
    <source>
        <dbReference type="Proteomes" id="UP000886998"/>
    </source>
</evidence>
<comment type="caution">
    <text evidence="2">The sequence shown here is derived from an EMBL/GenBank/DDBJ whole genome shotgun (WGS) entry which is preliminary data.</text>
</comment>
<feature type="region of interest" description="Disordered" evidence="1">
    <location>
        <begin position="24"/>
        <end position="48"/>
    </location>
</feature>
<proteinExistence type="predicted"/>
<evidence type="ECO:0000313" key="2">
    <source>
        <dbReference type="EMBL" id="GFY69971.1"/>
    </source>
</evidence>
<keyword evidence="3" id="KW-1185">Reference proteome</keyword>
<reference evidence="2" key="1">
    <citation type="submission" date="2020-08" db="EMBL/GenBank/DDBJ databases">
        <title>Multicomponent nature underlies the extraordinary mechanical properties of spider dragline silk.</title>
        <authorList>
            <person name="Kono N."/>
            <person name="Nakamura H."/>
            <person name="Mori M."/>
            <person name="Yoshida Y."/>
            <person name="Ohtoshi R."/>
            <person name="Malay A.D."/>
            <person name="Moran D.A.P."/>
            <person name="Tomita M."/>
            <person name="Numata K."/>
            <person name="Arakawa K."/>
        </authorList>
    </citation>
    <scope>NUCLEOTIDE SEQUENCE</scope>
</reference>
<dbReference type="Proteomes" id="UP000886998">
    <property type="component" value="Unassembled WGS sequence"/>
</dbReference>
<dbReference type="EMBL" id="BMAV01017920">
    <property type="protein sequence ID" value="GFY69971.1"/>
    <property type="molecule type" value="Genomic_DNA"/>
</dbReference>
<sequence>MWSEKYQRWVLKTSYGLTIAIKREEGTSRRRKTTQGTTEGNRTSPSPQHICRIRKGRFFIHRIPRRITFPFVFRGQIASGSKYVMPRQKDDGRIDYCIPFFLSQKIFYSIIVS</sequence>
<feature type="compositionally biased region" description="Polar residues" evidence="1">
    <location>
        <begin position="34"/>
        <end position="47"/>
    </location>
</feature>
<accession>A0A8X6YBV0</accession>
<name>A0A8X6YBV0_9ARAC</name>
<evidence type="ECO:0000256" key="1">
    <source>
        <dbReference type="SAM" id="MobiDB-lite"/>
    </source>
</evidence>
<organism evidence="2 3">
    <name type="scientific">Trichonephila inaurata madagascariensis</name>
    <dbReference type="NCBI Taxonomy" id="2747483"/>
    <lineage>
        <taxon>Eukaryota</taxon>
        <taxon>Metazoa</taxon>
        <taxon>Ecdysozoa</taxon>
        <taxon>Arthropoda</taxon>
        <taxon>Chelicerata</taxon>
        <taxon>Arachnida</taxon>
        <taxon>Araneae</taxon>
        <taxon>Araneomorphae</taxon>
        <taxon>Entelegynae</taxon>
        <taxon>Araneoidea</taxon>
        <taxon>Nephilidae</taxon>
        <taxon>Trichonephila</taxon>
        <taxon>Trichonephila inaurata</taxon>
    </lineage>
</organism>
<protein>
    <submittedName>
        <fullName evidence="2">Uncharacterized protein</fullName>
    </submittedName>
</protein>
<gene>
    <name evidence="2" type="ORF">TNIN_439401</name>
</gene>
<dbReference type="AlphaFoldDB" id="A0A8X6YBV0"/>